<reference evidence="3" key="1">
    <citation type="journal article" date="2014" name="Science">
        <title>Ancient hybridizations among the ancestral genomes of bread wheat.</title>
        <authorList>
            <consortium name="International Wheat Genome Sequencing Consortium,"/>
            <person name="Marcussen T."/>
            <person name="Sandve S.R."/>
            <person name="Heier L."/>
            <person name="Spannagl M."/>
            <person name="Pfeifer M."/>
            <person name="Jakobsen K.S."/>
            <person name="Wulff B.B."/>
            <person name="Steuernagel B."/>
            <person name="Mayer K.F."/>
            <person name="Olsen O.A."/>
        </authorList>
    </citation>
    <scope>NUCLEOTIDE SEQUENCE [LARGE SCALE GENOMIC DNA]</scope>
    <source>
        <strain evidence="3">cv. AL8/78</strain>
    </source>
</reference>
<accession>A0A452XNZ9</accession>
<reference evidence="3" key="2">
    <citation type="journal article" date="2017" name="Nat. Plants">
        <title>The Aegilops tauschii genome reveals multiple impacts of transposons.</title>
        <authorList>
            <person name="Zhao G."/>
            <person name="Zou C."/>
            <person name="Li K."/>
            <person name="Wang K."/>
            <person name="Li T."/>
            <person name="Gao L."/>
            <person name="Zhang X."/>
            <person name="Wang H."/>
            <person name="Yang Z."/>
            <person name="Liu X."/>
            <person name="Jiang W."/>
            <person name="Mao L."/>
            <person name="Kong X."/>
            <person name="Jiao Y."/>
            <person name="Jia J."/>
        </authorList>
    </citation>
    <scope>NUCLEOTIDE SEQUENCE [LARGE SCALE GENOMIC DNA]</scope>
    <source>
        <strain evidence="3">cv. AL8/78</strain>
    </source>
</reference>
<dbReference type="Pfam" id="PF00078">
    <property type="entry name" value="RVT_1"/>
    <property type="match status" value="1"/>
</dbReference>
<dbReference type="PROSITE" id="PS50878">
    <property type="entry name" value="RT_POL"/>
    <property type="match status" value="1"/>
</dbReference>
<dbReference type="EnsemblPlants" id="AET1Gv20085100.2">
    <property type="protein sequence ID" value="AET1Gv20085100.2"/>
    <property type="gene ID" value="AET1Gv20085100"/>
</dbReference>
<keyword evidence="3" id="KW-1185">Reference proteome</keyword>
<dbReference type="Proteomes" id="UP000015105">
    <property type="component" value="Chromosome 1D"/>
</dbReference>
<organism evidence="2 3">
    <name type="scientific">Aegilops tauschii subsp. strangulata</name>
    <name type="common">Goatgrass</name>
    <dbReference type="NCBI Taxonomy" id="200361"/>
    <lineage>
        <taxon>Eukaryota</taxon>
        <taxon>Viridiplantae</taxon>
        <taxon>Streptophyta</taxon>
        <taxon>Embryophyta</taxon>
        <taxon>Tracheophyta</taxon>
        <taxon>Spermatophyta</taxon>
        <taxon>Magnoliopsida</taxon>
        <taxon>Liliopsida</taxon>
        <taxon>Poales</taxon>
        <taxon>Poaceae</taxon>
        <taxon>BOP clade</taxon>
        <taxon>Pooideae</taxon>
        <taxon>Triticodae</taxon>
        <taxon>Triticeae</taxon>
        <taxon>Triticinae</taxon>
        <taxon>Aegilops</taxon>
    </lineage>
</organism>
<reference evidence="2" key="4">
    <citation type="submission" date="2019-03" db="UniProtKB">
        <authorList>
            <consortium name="EnsemblPlants"/>
        </authorList>
    </citation>
    <scope>IDENTIFICATION</scope>
</reference>
<dbReference type="InterPro" id="IPR000477">
    <property type="entry name" value="RT_dom"/>
</dbReference>
<dbReference type="SUPFAM" id="SSF56672">
    <property type="entry name" value="DNA/RNA polymerases"/>
    <property type="match status" value="1"/>
</dbReference>
<feature type="domain" description="Reverse transcriptase" evidence="1">
    <location>
        <begin position="1"/>
        <end position="96"/>
    </location>
</feature>
<reference evidence="2" key="3">
    <citation type="journal article" date="2017" name="Nature">
        <title>Genome sequence of the progenitor of the wheat D genome Aegilops tauschii.</title>
        <authorList>
            <person name="Luo M.C."/>
            <person name="Gu Y.Q."/>
            <person name="Puiu D."/>
            <person name="Wang H."/>
            <person name="Twardziok S.O."/>
            <person name="Deal K.R."/>
            <person name="Huo N."/>
            <person name="Zhu T."/>
            <person name="Wang L."/>
            <person name="Wang Y."/>
            <person name="McGuire P.E."/>
            <person name="Liu S."/>
            <person name="Long H."/>
            <person name="Ramasamy R.K."/>
            <person name="Rodriguez J.C."/>
            <person name="Van S.L."/>
            <person name="Yuan L."/>
            <person name="Wang Z."/>
            <person name="Xia Z."/>
            <person name="Xiao L."/>
            <person name="Anderson O.D."/>
            <person name="Ouyang S."/>
            <person name="Liang Y."/>
            <person name="Zimin A.V."/>
            <person name="Pertea G."/>
            <person name="Qi P."/>
            <person name="Bennetzen J.L."/>
            <person name="Dai X."/>
            <person name="Dawson M.W."/>
            <person name="Muller H.G."/>
            <person name="Kugler K."/>
            <person name="Rivarola-Duarte L."/>
            <person name="Spannagl M."/>
            <person name="Mayer K.F.X."/>
            <person name="Lu F.H."/>
            <person name="Bevan M.W."/>
            <person name="Leroy P."/>
            <person name="Li P."/>
            <person name="You F.M."/>
            <person name="Sun Q."/>
            <person name="Liu Z."/>
            <person name="Lyons E."/>
            <person name="Wicker T."/>
            <person name="Salzberg S.L."/>
            <person name="Devos K.M."/>
            <person name="Dvorak J."/>
        </authorList>
    </citation>
    <scope>NUCLEOTIDE SEQUENCE [LARGE SCALE GENOMIC DNA]</scope>
    <source>
        <strain evidence="2">cv. AL8/78</strain>
    </source>
</reference>
<dbReference type="AlphaFoldDB" id="A0A452XNZ9"/>
<evidence type="ECO:0000259" key="1">
    <source>
        <dbReference type="PROSITE" id="PS50878"/>
    </source>
</evidence>
<sequence>LRGFNETWCGWVKQILHIGTVSIKLNNCVGPYFQSAKGVRQGDPHSPFLFNLAAECSSKMIRNAQKNKLIVGLAPDLIPDGVAVLQYADDTIICMD</sequence>
<proteinExistence type="predicted"/>
<name>A0A452XNZ9_AEGTS</name>
<protein>
    <recommendedName>
        <fullName evidence="1">Reverse transcriptase domain-containing protein</fullName>
    </recommendedName>
</protein>
<evidence type="ECO:0000313" key="2">
    <source>
        <dbReference type="EnsemblPlants" id="AET1Gv20085100.2"/>
    </source>
</evidence>
<dbReference type="Gramene" id="AET1Gv20085100.2">
    <property type="protein sequence ID" value="AET1Gv20085100.2"/>
    <property type="gene ID" value="AET1Gv20085100"/>
</dbReference>
<evidence type="ECO:0000313" key="3">
    <source>
        <dbReference type="Proteomes" id="UP000015105"/>
    </source>
</evidence>
<dbReference type="InterPro" id="IPR043502">
    <property type="entry name" value="DNA/RNA_pol_sf"/>
</dbReference>
<reference evidence="2" key="5">
    <citation type="journal article" date="2021" name="G3 (Bethesda)">
        <title>Aegilops tauschii genome assembly Aet v5.0 features greater sequence contiguity and improved annotation.</title>
        <authorList>
            <person name="Wang L."/>
            <person name="Zhu T."/>
            <person name="Rodriguez J.C."/>
            <person name="Deal K.R."/>
            <person name="Dubcovsky J."/>
            <person name="McGuire P.E."/>
            <person name="Lux T."/>
            <person name="Spannagl M."/>
            <person name="Mayer K.F.X."/>
            <person name="Baldrich P."/>
            <person name="Meyers B.C."/>
            <person name="Huo N."/>
            <person name="Gu Y.Q."/>
            <person name="Zhou H."/>
            <person name="Devos K.M."/>
            <person name="Bennetzen J.L."/>
            <person name="Unver T."/>
            <person name="Budak H."/>
            <person name="Gulick P.J."/>
            <person name="Galiba G."/>
            <person name="Kalapos B."/>
            <person name="Nelson D.R."/>
            <person name="Li P."/>
            <person name="You F.M."/>
            <person name="Luo M.C."/>
            <person name="Dvorak J."/>
        </authorList>
    </citation>
    <scope>NUCLEOTIDE SEQUENCE [LARGE SCALE GENOMIC DNA]</scope>
    <source>
        <strain evidence="2">cv. AL8/78</strain>
    </source>
</reference>